<proteinExistence type="predicted"/>
<name>A0AAE0Y2Z3_9GAST</name>
<keyword evidence="2" id="KW-1185">Reference proteome</keyword>
<dbReference type="AlphaFoldDB" id="A0AAE0Y2Z3"/>
<evidence type="ECO:0000313" key="2">
    <source>
        <dbReference type="Proteomes" id="UP001283361"/>
    </source>
</evidence>
<reference evidence="1" key="1">
    <citation type="journal article" date="2023" name="G3 (Bethesda)">
        <title>A reference genome for the long-term kleptoplast-retaining sea slug Elysia crispata morphotype clarki.</title>
        <authorList>
            <person name="Eastman K.E."/>
            <person name="Pendleton A.L."/>
            <person name="Shaikh M.A."/>
            <person name="Suttiyut T."/>
            <person name="Ogas R."/>
            <person name="Tomko P."/>
            <person name="Gavelis G."/>
            <person name="Widhalm J.R."/>
            <person name="Wisecaver J.H."/>
        </authorList>
    </citation>
    <scope>NUCLEOTIDE SEQUENCE</scope>
    <source>
        <strain evidence="1">ECLA1</strain>
    </source>
</reference>
<dbReference type="Proteomes" id="UP001283361">
    <property type="component" value="Unassembled WGS sequence"/>
</dbReference>
<sequence>MTRSWTFPSRAAGAVQLLTTVIFQRAQCSGAVASLQQAWVSVDQPGSAGVRVSLVITISPLVIPTLLDLYHGHEWRSRFDNPSIIDIAFLKRIRSVVQSSIKTDEIRDQHQYQQQRIQRPS</sequence>
<organism evidence="1 2">
    <name type="scientific">Elysia crispata</name>
    <name type="common">lettuce slug</name>
    <dbReference type="NCBI Taxonomy" id="231223"/>
    <lineage>
        <taxon>Eukaryota</taxon>
        <taxon>Metazoa</taxon>
        <taxon>Spiralia</taxon>
        <taxon>Lophotrochozoa</taxon>
        <taxon>Mollusca</taxon>
        <taxon>Gastropoda</taxon>
        <taxon>Heterobranchia</taxon>
        <taxon>Euthyneura</taxon>
        <taxon>Panpulmonata</taxon>
        <taxon>Sacoglossa</taxon>
        <taxon>Placobranchoidea</taxon>
        <taxon>Plakobranchidae</taxon>
        <taxon>Elysia</taxon>
    </lineage>
</organism>
<dbReference type="EMBL" id="JAWDGP010007068">
    <property type="protein sequence ID" value="KAK3730639.1"/>
    <property type="molecule type" value="Genomic_DNA"/>
</dbReference>
<accession>A0AAE0Y2Z3</accession>
<comment type="caution">
    <text evidence="1">The sequence shown here is derived from an EMBL/GenBank/DDBJ whole genome shotgun (WGS) entry which is preliminary data.</text>
</comment>
<protein>
    <submittedName>
        <fullName evidence="1">Uncharacterized protein</fullName>
    </submittedName>
</protein>
<evidence type="ECO:0000313" key="1">
    <source>
        <dbReference type="EMBL" id="KAK3730639.1"/>
    </source>
</evidence>
<gene>
    <name evidence="1" type="ORF">RRG08_060307</name>
</gene>